<evidence type="ECO:0000313" key="8">
    <source>
        <dbReference type="Proteomes" id="UP000266861"/>
    </source>
</evidence>
<dbReference type="Pfam" id="PF23726">
    <property type="entry name" value="Beta-prop_RSE1_2nd"/>
    <property type="match status" value="1"/>
</dbReference>
<dbReference type="InterPro" id="IPR058543">
    <property type="entry name" value="Beta-prop_RSE1/DDB1/CPSF1_2nd"/>
</dbReference>
<organism evidence="7 8">
    <name type="scientific">Diversispora epigaea</name>
    <dbReference type="NCBI Taxonomy" id="1348612"/>
    <lineage>
        <taxon>Eukaryota</taxon>
        <taxon>Fungi</taxon>
        <taxon>Fungi incertae sedis</taxon>
        <taxon>Mucoromycota</taxon>
        <taxon>Glomeromycotina</taxon>
        <taxon>Glomeromycetes</taxon>
        <taxon>Diversisporales</taxon>
        <taxon>Diversisporaceae</taxon>
        <taxon>Diversispora</taxon>
    </lineage>
</organism>
<dbReference type="AlphaFoldDB" id="A0A397G6A2"/>
<proteinExistence type="predicted"/>
<dbReference type="InterPro" id="IPR004871">
    <property type="entry name" value="RSE1/DDB1/CPSF1_C"/>
</dbReference>
<feature type="domain" description="RSE1/DDB1/CPSF1 first beta-propeller" evidence="5">
    <location>
        <begin position="14"/>
        <end position="146"/>
    </location>
</feature>
<sequence length="1228" mass="138055">MYHYVVNVHKSSTVSSAVKGHWSSPTETNLLINKINRIDVYTLAEGGLRYFMEIPINGRIAGMHFYRGPCVSTDLLIVFTERLDYVVMSWCAKRKRILTEEQGTLKHDTYKFYPNRELLHLTIIDPYYRVVGMHVYSGILAVIHLDLGIVTSKTGKIEGYVTNNSNNTVTAAAAVTNTNVATNVATTIGNNVANANITTTMNTTTTTTVTTNKRKKRNAPSGFDTVPIHIKLKQTRIRDMAFLYFREIPIIAILHEDGIKNISVKAYPLYTKEIGNEIWSLDDLDESTQIIRAVPSGGFLLVSARRISLYDEDRKFRFTDLTYGSESNIIAQIDEDGSRWLIGNGFGTLQLLVIPKEESMYTYVLGKISVPTSILYLDNGIVFIGSHFGDSQIIKLRSEPNEQGYYLDEVERFSNLAPIHDFCVLKTERPGQSQVITCSGGLRDGTLRIIRNGVGITVHGEIRMLGLTGIWALRPSYDSEYDDVLIISFINETRIMKLIDDEFHEVDDYADIDKSYETLATCNVAGNLIVQVTRNSIRLIDMATKKLCSKWNIAKNNTITVADVNPTQILIATDAHELIYFEFYDTDLMETGRKKMVSEVSCLTIHPSDPSNPEKSIFAVVGLWSDKLINILNLPSLTIIQIQKLFNTSVPRSVMLETFEGILYLLIGFGDGQVDFFILNQINANISGPHRTFTVGNQQVILCSFKANGIKYIFAASDKPAIIYSKNYQLLCSNVNTKNVTYVRPFKTPAMPSSLIIIHNTGFKISSIDDIHKLHITSIPLHEMPRRICHQESSNMLAISTIKSVFDDLKNCEIHLCYFKILDDQTFEFYDYFELQPGETILSICSVTFSDKTEYFVAGTGHLTYTTNSTVTSNYNNNNNNNNNNNGSSNNNNNNNNSNNNNNNNSNSSSSNNNINNTKHKSQLDEPDRGRILIFQVEKEGINYKIKLVYQKEVLGSVYSALAFDEKLLVGVDGKVSIYDFIRLEDGQRVLIPICEYNGFTLAIQIVTRGHFILVGDIMRSMVLLAYKETGGSGGGKTLEFVTQDLNNRWINAIEALNDDEFICCESQNNAILTFRRNVDTSDVLLKEKLDMVGIYNYGDSINRFRHGSLAANVSEPIINIESRVLFVTSSGAIGIIIPISQEQFDKLKKLQDAYQKVVGFYGGLDIYSWRSVIDDECEKAELRNFIDGDVIESLLDNPTKVIGDIGDSCDLSVNEIRKLVEELTRMH</sequence>
<protein>
    <recommendedName>
        <fullName evidence="9">DNA damage-binding protein 1</fullName>
    </recommendedName>
</protein>
<accession>A0A397G6A2</accession>
<dbReference type="GO" id="GO:0003676">
    <property type="term" value="F:nucleic acid binding"/>
    <property type="evidence" value="ECO:0007669"/>
    <property type="project" value="InterPro"/>
</dbReference>
<dbReference type="InterPro" id="IPR050358">
    <property type="entry name" value="RSE1/DDB1/CFT1"/>
</dbReference>
<evidence type="ECO:0000259" key="5">
    <source>
        <dbReference type="Pfam" id="PF10433"/>
    </source>
</evidence>
<feature type="domain" description="RSE1/DDB1/CPSF1 first beta-propeller" evidence="5">
    <location>
        <begin position="216"/>
        <end position="401"/>
    </location>
</feature>
<evidence type="ECO:0000256" key="3">
    <source>
        <dbReference type="SAM" id="MobiDB-lite"/>
    </source>
</evidence>
<keyword evidence="2" id="KW-0539">Nucleus</keyword>
<feature type="domain" description="RSE1/DDB1/CPSF1 second beta-propeller" evidence="6">
    <location>
        <begin position="457"/>
        <end position="767"/>
    </location>
</feature>
<dbReference type="InterPro" id="IPR018846">
    <property type="entry name" value="Beta-prop_RSE1/DDB1/CPSF1_1st"/>
</dbReference>
<dbReference type="Proteomes" id="UP000266861">
    <property type="component" value="Unassembled WGS sequence"/>
</dbReference>
<feature type="domain" description="RSE1/DDB1/CPSF1 C-terminal" evidence="4">
    <location>
        <begin position="923"/>
        <end position="1196"/>
    </location>
</feature>
<dbReference type="STRING" id="1348612.A0A397G6A2"/>
<evidence type="ECO:0000313" key="7">
    <source>
        <dbReference type="EMBL" id="RHZ44896.1"/>
    </source>
</evidence>
<keyword evidence="8" id="KW-1185">Reference proteome</keyword>
<comment type="caution">
    <text evidence="7">The sequence shown here is derived from an EMBL/GenBank/DDBJ whole genome shotgun (WGS) entry which is preliminary data.</text>
</comment>
<dbReference type="Pfam" id="PF10433">
    <property type="entry name" value="Beta-prop_RSE1_1st"/>
    <property type="match status" value="2"/>
</dbReference>
<dbReference type="SUPFAM" id="SSF50978">
    <property type="entry name" value="WD40 repeat-like"/>
    <property type="match status" value="2"/>
</dbReference>
<evidence type="ECO:0008006" key="9">
    <source>
        <dbReference type="Google" id="ProtNLM"/>
    </source>
</evidence>
<comment type="subcellular location">
    <subcellularLocation>
        <location evidence="1">Nucleus</location>
    </subcellularLocation>
</comment>
<dbReference type="Gene3D" id="1.10.150.910">
    <property type="match status" value="1"/>
</dbReference>
<feature type="region of interest" description="Disordered" evidence="3">
    <location>
        <begin position="871"/>
        <end position="924"/>
    </location>
</feature>
<gene>
    <name evidence="7" type="ORF">Glove_707g72</name>
</gene>
<dbReference type="OrthoDB" id="433457at2759"/>
<dbReference type="PANTHER" id="PTHR10644">
    <property type="entry name" value="DNA REPAIR/RNA PROCESSING CPSF FAMILY"/>
    <property type="match status" value="1"/>
</dbReference>
<name>A0A397G6A2_9GLOM</name>
<dbReference type="InterPro" id="IPR036322">
    <property type="entry name" value="WD40_repeat_dom_sf"/>
</dbReference>
<dbReference type="Pfam" id="PF03178">
    <property type="entry name" value="CPSF_A"/>
    <property type="match status" value="1"/>
</dbReference>
<evidence type="ECO:0000259" key="4">
    <source>
        <dbReference type="Pfam" id="PF03178"/>
    </source>
</evidence>
<dbReference type="GO" id="GO:0005634">
    <property type="term" value="C:nucleus"/>
    <property type="evidence" value="ECO:0007669"/>
    <property type="project" value="UniProtKB-SubCell"/>
</dbReference>
<evidence type="ECO:0000256" key="2">
    <source>
        <dbReference type="ARBA" id="ARBA00023242"/>
    </source>
</evidence>
<dbReference type="Gene3D" id="2.130.10.10">
    <property type="entry name" value="YVTN repeat-like/Quinoprotein amine dehydrogenase"/>
    <property type="match status" value="4"/>
</dbReference>
<reference evidence="7 8" key="1">
    <citation type="submission" date="2018-08" db="EMBL/GenBank/DDBJ databases">
        <title>Genome and evolution of the arbuscular mycorrhizal fungus Diversispora epigaea (formerly Glomus versiforme) and its bacterial endosymbionts.</title>
        <authorList>
            <person name="Sun X."/>
            <person name="Fei Z."/>
            <person name="Harrison M."/>
        </authorList>
    </citation>
    <scope>NUCLEOTIDE SEQUENCE [LARGE SCALE GENOMIC DNA]</scope>
    <source>
        <strain evidence="7 8">IT104</strain>
    </source>
</reference>
<dbReference type="InterPro" id="IPR015943">
    <property type="entry name" value="WD40/YVTN_repeat-like_dom_sf"/>
</dbReference>
<dbReference type="EMBL" id="PQFF01000563">
    <property type="protein sequence ID" value="RHZ44896.1"/>
    <property type="molecule type" value="Genomic_DNA"/>
</dbReference>
<feature type="compositionally biased region" description="Low complexity" evidence="3">
    <location>
        <begin position="873"/>
        <end position="917"/>
    </location>
</feature>
<evidence type="ECO:0000256" key="1">
    <source>
        <dbReference type="ARBA" id="ARBA00004123"/>
    </source>
</evidence>
<evidence type="ECO:0000259" key="6">
    <source>
        <dbReference type="Pfam" id="PF23726"/>
    </source>
</evidence>